<name>A0A9X7WFG4_9MYCO</name>
<dbReference type="KEGG" id="mher:K3U94_20510"/>
<dbReference type="EMBL" id="CP080997">
    <property type="protein sequence ID" value="QZA07305.1"/>
    <property type="molecule type" value="Genomic_DNA"/>
</dbReference>
<dbReference type="AlphaFoldDB" id="A0A9X7WFG4"/>
<accession>A0A9X7WFG4</accession>
<proteinExistence type="predicted"/>
<organism evidence="1 2">
    <name type="scientific">Mycolicibacter heraklionensis</name>
    <dbReference type="NCBI Taxonomy" id="512402"/>
    <lineage>
        <taxon>Bacteria</taxon>
        <taxon>Bacillati</taxon>
        <taxon>Actinomycetota</taxon>
        <taxon>Actinomycetes</taxon>
        <taxon>Mycobacteriales</taxon>
        <taxon>Mycobacteriaceae</taxon>
        <taxon>Mycolicibacter</taxon>
    </lineage>
</organism>
<evidence type="ECO:0000313" key="1">
    <source>
        <dbReference type="EMBL" id="QZA07305.1"/>
    </source>
</evidence>
<protein>
    <submittedName>
        <fullName evidence="1">Uncharacterized protein</fullName>
    </submittedName>
</protein>
<sequence>MPAKSEPADIEDVEPLADSTARQARRVVAAYAEDADECRVFLSMLGIGPATPDKNGA</sequence>
<gene>
    <name evidence="1" type="ORF">K3U94_20510</name>
</gene>
<evidence type="ECO:0000313" key="2">
    <source>
        <dbReference type="Proteomes" id="UP000825008"/>
    </source>
</evidence>
<dbReference type="Proteomes" id="UP000825008">
    <property type="component" value="Chromosome"/>
</dbReference>
<reference evidence="1" key="1">
    <citation type="submission" date="2021-08" db="EMBL/GenBank/DDBJ databases">
        <title>Whole genome sequencing of non-tuberculosis mycobacteria type-strains.</title>
        <authorList>
            <person name="Igarashi Y."/>
            <person name="Osugi A."/>
            <person name="Mitarai S."/>
        </authorList>
    </citation>
    <scope>NUCLEOTIDE SEQUENCE</scope>
    <source>
        <strain evidence="1">JCM 30995</strain>
    </source>
</reference>
<dbReference type="RefSeq" id="WP_164517933.1">
    <property type="nucleotide sequence ID" value="NZ_CP080997.1"/>
</dbReference>